<evidence type="ECO:0000313" key="2">
    <source>
        <dbReference type="EMBL" id="OMO54937.1"/>
    </source>
</evidence>
<evidence type="ECO:0000313" key="3">
    <source>
        <dbReference type="Proteomes" id="UP000188268"/>
    </source>
</evidence>
<gene>
    <name evidence="2" type="ORF">CCACVL1_27461</name>
</gene>
<organism evidence="2 3">
    <name type="scientific">Corchorus capsularis</name>
    <name type="common">Jute</name>
    <dbReference type="NCBI Taxonomy" id="210143"/>
    <lineage>
        <taxon>Eukaryota</taxon>
        <taxon>Viridiplantae</taxon>
        <taxon>Streptophyta</taxon>
        <taxon>Embryophyta</taxon>
        <taxon>Tracheophyta</taxon>
        <taxon>Spermatophyta</taxon>
        <taxon>Magnoliopsida</taxon>
        <taxon>eudicotyledons</taxon>
        <taxon>Gunneridae</taxon>
        <taxon>Pentapetalae</taxon>
        <taxon>rosids</taxon>
        <taxon>malvids</taxon>
        <taxon>Malvales</taxon>
        <taxon>Malvaceae</taxon>
        <taxon>Grewioideae</taxon>
        <taxon>Apeibeae</taxon>
        <taxon>Corchorus</taxon>
    </lineage>
</organism>
<dbReference type="Gene3D" id="3.30.420.10">
    <property type="entry name" value="Ribonuclease H-like superfamily/Ribonuclease H"/>
    <property type="match status" value="1"/>
</dbReference>
<dbReference type="AlphaFoldDB" id="A0A1R3GA55"/>
<feature type="domain" description="Integrase catalytic" evidence="1">
    <location>
        <begin position="505"/>
        <end position="665"/>
    </location>
</feature>
<dbReference type="STRING" id="210143.A0A1R3GA55"/>
<dbReference type="Gramene" id="OMO54937">
    <property type="protein sequence ID" value="OMO54937"/>
    <property type="gene ID" value="CCACVL1_27461"/>
</dbReference>
<protein>
    <submittedName>
        <fullName evidence="2">Integrase, catalytic core</fullName>
    </submittedName>
</protein>
<reference evidence="2 3" key="1">
    <citation type="submission" date="2013-09" db="EMBL/GenBank/DDBJ databases">
        <title>Corchorus capsularis genome sequencing.</title>
        <authorList>
            <person name="Alam M."/>
            <person name="Haque M.S."/>
            <person name="Islam M.S."/>
            <person name="Emdad E.M."/>
            <person name="Islam M.M."/>
            <person name="Ahmed B."/>
            <person name="Halim A."/>
            <person name="Hossen Q.M.M."/>
            <person name="Hossain M.Z."/>
            <person name="Ahmed R."/>
            <person name="Khan M.M."/>
            <person name="Islam R."/>
            <person name="Rashid M.M."/>
            <person name="Khan S.A."/>
            <person name="Rahman M.S."/>
            <person name="Alam M."/>
        </authorList>
    </citation>
    <scope>NUCLEOTIDE SEQUENCE [LARGE SCALE GENOMIC DNA]</scope>
    <source>
        <strain evidence="3">cv. CVL-1</strain>
        <tissue evidence="2">Whole seedling</tissue>
    </source>
</reference>
<dbReference type="GO" id="GO:0015074">
    <property type="term" value="P:DNA integration"/>
    <property type="evidence" value="ECO:0007669"/>
    <property type="project" value="InterPro"/>
</dbReference>
<dbReference type="GO" id="GO:0003676">
    <property type="term" value="F:nucleic acid binding"/>
    <property type="evidence" value="ECO:0007669"/>
    <property type="project" value="InterPro"/>
</dbReference>
<dbReference type="Gene3D" id="1.10.340.70">
    <property type="match status" value="1"/>
</dbReference>
<comment type="caution">
    <text evidence="2">The sequence shown here is derived from an EMBL/GenBank/DDBJ whole genome shotgun (WGS) entry which is preliminary data.</text>
</comment>
<dbReference type="SUPFAM" id="SSF53098">
    <property type="entry name" value="Ribonuclease H-like"/>
    <property type="match status" value="1"/>
</dbReference>
<dbReference type="OMA" id="RICARCV"/>
<dbReference type="InterPro" id="IPR036397">
    <property type="entry name" value="RNaseH_sf"/>
</dbReference>
<dbReference type="Pfam" id="PF17921">
    <property type="entry name" value="Integrase_H2C2"/>
    <property type="match status" value="1"/>
</dbReference>
<dbReference type="FunFam" id="3.30.420.10:FF:000032">
    <property type="entry name" value="Retrovirus-related Pol polyprotein from transposon 297-like Protein"/>
    <property type="match status" value="1"/>
</dbReference>
<keyword evidence="3" id="KW-1185">Reference proteome</keyword>
<dbReference type="FunFam" id="1.10.340.70:FF:000001">
    <property type="entry name" value="Retrovirus-related Pol polyprotein from transposon gypsy-like Protein"/>
    <property type="match status" value="1"/>
</dbReference>
<accession>A0A1R3GA55</accession>
<dbReference type="InterPro" id="IPR012337">
    <property type="entry name" value="RNaseH-like_sf"/>
</dbReference>
<evidence type="ECO:0000259" key="1">
    <source>
        <dbReference type="PROSITE" id="PS50994"/>
    </source>
</evidence>
<name>A0A1R3GA55_COCAP</name>
<dbReference type="InterPro" id="IPR001584">
    <property type="entry name" value="Integrase_cat-core"/>
</dbReference>
<proteinExistence type="predicted"/>
<dbReference type="Proteomes" id="UP000188268">
    <property type="component" value="Unassembled WGS sequence"/>
</dbReference>
<dbReference type="PROSITE" id="PS50994">
    <property type="entry name" value="INTEGRASE"/>
    <property type="match status" value="1"/>
</dbReference>
<dbReference type="PANTHER" id="PTHR35046:SF9">
    <property type="entry name" value="RNA-DIRECTED DNA POLYMERASE"/>
    <property type="match status" value="1"/>
</dbReference>
<dbReference type="Pfam" id="PF00665">
    <property type="entry name" value="rve"/>
    <property type="match status" value="1"/>
</dbReference>
<dbReference type="InterPro" id="IPR041588">
    <property type="entry name" value="Integrase_H2C2"/>
</dbReference>
<dbReference type="PANTHER" id="PTHR35046">
    <property type="entry name" value="ZINC KNUCKLE (CCHC-TYPE) FAMILY PROTEIN"/>
    <property type="match status" value="1"/>
</dbReference>
<dbReference type="EMBL" id="AWWV01014829">
    <property type="protein sequence ID" value="OMO54937.1"/>
    <property type="molecule type" value="Genomic_DNA"/>
</dbReference>
<sequence length="746" mass="85296">MGDRQSLMQRMNILANEVHLAKESFTSFSSSWKIPYKQEEMMPSKEKESLKKEFHYAQDCVNKKVLNSNEHGELLSEKESDFSLDSSGDGDDGAAIDDGVEFAPLSLVAMRTLSAYVKGDVQRENLFHTRCYANGWSNDREAIRVNKQVLVTLSLGRYKEDVFCDVLPMRACHVLLGKPWQYDNKVKHDGKTNKYSFKCGKMPVTLVPLSPQESLKDQLKLRDDFRAKEKSKFEPKIDDCFDDKTALVAKNVLDVVCDDTKSVLGVVCDETKYVLDANCDENKSILVDHSIENRTVFGEKKETSRKVVKECMLATKSEIKSVLHENSVLILPLLRNTLLGTNNLAGDIPSKIVFLLSDFVEIGVVLMQGEKPVAYYCEKLNGAALNYPIHAKIVMRWQHYLWPKVHYKKVDMNGELPIITLPNYKENVVADALSRSSLRYLLIRESHEGGLMGHFGVDRTYEILHEHFFWPKMRYDVGKHVSSCIVCLQAKSTSKPHGLYTPLPIPHEPWTHITMDFVLGLPRSRRGKNSVFVVVDRFSKMAHFIPCFKTDDAINVANLFFKEIVRLHGMPRIIFSDRDAKFLSHFWRTLWAKLGTKLMLSTTSHPQTDRQTEVVNRTLSTLLRALIKKNLRTWEDCLPHVEFAYNRSIHSTTRFSPFEIVYGFNPLTPLDFLSLPLIVQVDMDGKKKADYVKDLHEKVRSQIEKKTQHYMKIANKGHKEVIFETGDWACLHLVATSGSGVSKPNR</sequence>
<dbReference type="OrthoDB" id="1747743at2759"/>